<dbReference type="Proteomes" id="UP000199060">
    <property type="component" value="Unassembled WGS sequence"/>
</dbReference>
<dbReference type="STRING" id="686796.SAMN04488104_104122"/>
<accession>A0A1G6W613</accession>
<name>A0A1G6W613_9BACT</name>
<dbReference type="GO" id="GO:0051301">
    <property type="term" value="P:cell division"/>
    <property type="evidence" value="ECO:0007669"/>
    <property type="project" value="UniProtKB-KW"/>
</dbReference>
<dbReference type="OrthoDB" id="1466667at2"/>
<dbReference type="AlphaFoldDB" id="A0A1G6W613"/>
<evidence type="ECO:0000313" key="2">
    <source>
        <dbReference type="Proteomes" id="UP000199060"/>
    </source>
</evidence>
<protein>
    <submittedName>
        <fullName evidence="1">Cell division protein FtsQ</fullName>
    </submittedName>
</protein>
<dbReference type="EMBL" id="FNAC01000041">
    <property type="protein sequence ID" value="SDD61133.1"/>
    <property type="molecule type" value="Genomic_DNA"/>
</dbReference>
<evidence type="ECO:0000313" key="1">
    <source>
        <dbReference type="EMBL" id="SDD61133.1"/>
    </source>
</evidence>
<keyword evidence="1" id="KW-0131">Cell cycle</keyword>
<gene>
    <name evidence="1" type="ORF">SAMN04488104_104122</name>
</gene>
<dbReference type="RefSeq" id="WP_087940824.1">
    <property type="nucleotide sequence ID" value="NZ_FNAC01000041.1"/>
</dbReference>
<sequence length="252" mass="28603">MKRARIKKIAVFVTLSLVLVGFIGFVEKQSLYKTYQGMEISIDGQSGVYFVEDNEIRRILKESFPNLKVGAVLEEVPLKQVENRISGHPFVKAVDATVGQKGILHLEIQQYQPIARIARPLAADGYITTEGRVVPTSPSYTSRVLILEGDYAEKLMDKGDISIEMPDLMELIEFITGDEFWSAQIISLEVNSPSDIRMYQQVGEQVIEFGDAKNIADKFDRIKIFYKEILPRKGWDAYSRVSVKFKDQIVCE</sequence>
<organism evidence="1 2">
    <name type="scientific">Algoriphagus faecimaris</name>
    <dbReference type="NCBI Taxonomy" id="686796"/>
    <lineage>
        <taxon>Bacteria</taxon>
        <taxon>Pseudomonadati</taxon>
        <taxon>Bacteroidota</taxon>
        <taxon>Cytophagia</taxon>
        <taxon>Cytophagales</taxon>
        <taxon>Cyclobacteriaceae</taxon>
        <taxon>Algoriphagus</taxon>
    </lineage>
</organism>
<keyword evidence="2" id="KW-1185">Reference proteome</keyword>
<keyword evidence="1" id="KW-0132">Cell division</keyword>
<reference evidence="2" key="1">
    <citation type="submission" date="2016-10" db="EMBL/GenBank/DDBJ databases">
        <authorList>
            <person name="Varghese N."/>
            <person name="Submissions S."/>
        </authorList>
    </citation>
    <scope>NUCLEOTIDE SEQUENCE [LARGE SCALE GENOMIC DNA]</scope>
    <source>
        <strain evidence="2">DSM 23095</strain>
    </source>
</reference>
<proteinExistence type="predicted"/>